<evidence type="ECO:0000259" key="1">
    <source>
        <dbReference type="Pfam" id="PF13503"/>
    </source>
</evidence>
<evidence type="ECO:0000313" key="3">
    <source>
        <dbReference type="Proteomes" id="UP000283254"/>
    </source>
</evidence>
<dbReference type="EMBL" id="JSAB01000031">
    <property type="protein sequence ID" value="RNF32063.1"/>
    <property type="molecule type" value="Genomic_DNA"/>
</dbReference>
<proteinExistence type="predicted"/>
<name>A0A422QQ23_9BURK</name>
<keyword evidence="3" id="KW-1185">Reference proteome</keyword>
<reference evidence="2" key="1">
    <citation type="submission" date="2014-10" db="EMBL/GenBank/DDBJ databases">
        <title>Massilia sp. genome.</title>
        <authorList>
            <person name="Xu B."/>
            <person name="Dai L."/>
            <person name="Huang Z."/>
        </authorList>
    </citation>
    <scope>NUCLEOTIDE SEQUENCE [LARGE SCALE GENOMIC DNA]</scope>
    <source>
        <strain evidence="2">CFS-1</strain>
    </source>
</reference>
<accession>A0A422QQ23</accession>
<gene>
    <name evidence="2" type="ORF">NM04_03860</name>
</gene>
<organism evidence="2 3">
    <name type="scientific">Massilia aurea</name>
    <dbReference type="NCBI Taxonomy" id="373040"/>
    <lineage>
        <taxon>Bacteria</taxon>
        <taxon>Pseudomonadati</taxon>
        <taxon>Pseudomonadota</taxon>
        <taxon>Betaproteobacteria</taxon>
        <taxon>Burkholderiales</taxon>
        <taxon>Oxalobacteraceae</taxon>
        <taxon>Telluria group</taxon>
        <taxon>Massilia</taxon>
    </lineage>
</organism>
<comment type="caution">
    <text evidence="2">The sequence shown here is derived from an EMBL/GenBank/DDBJ whole genome shotgun (WGS) entry which is preliminary data.</text>
</comment>
<protein>
    <recommendedName>
        <fullName evidence="1">DUF4123 domain-containing protein</fullName>
    </recommendedName>
</protein>
<sequence>MATHMNEFVRGHAFGVVDAAMRALVPKGVRVAPLVPRRLAGSAHLMPALVDLRSASAPELEMLIAGNDAAAREMRTPLVAVVLKATIGMDEVERRWNAMQLASPYGGGLVWLRMHDPRVLHQLFRILSPAQCRDLFGRIEAIAYRIGGEWVEREIRSRAQQPGSIRANEAPAHRDWARIGRIGIVNRALQRAGTGDAAQVNMCSEAAEEALDRAVSRYGLREAEDLTEFAFRALVCRASFDDEPCVAAAIRQHASSCHDSYLSDHFALIDPDVWRALRSAK</sequence>
<feature type="domain" description="DUF4123" evidence="1">
    <location>
        <begin position="42"/>
        <end position="132"/>
    </location>
</feature>
<dbReference type="Pfam" id="PF13503">
    <property type="entry name" value="DUF4123"/>
    <property type="match status" value="1"/>
</dbReference>
<dbReference type="AlphaFoldDB" id="A0A422QQ23"/>
<evidence type="ECO:0000313" key="2">
    <source>
        <dbReference type="EMBL" id="RNF32063.1"/>
    </source>
</evidence>
<dbReference type="OrthoDB" id="8584274at2"/>
<dbReference type="InterPro" id="IPR025391">
    <property type="entry name" value="DUF4123"/>
</dbReference>
<dbReference type="RefSeq" id="WP_123068226.1">
    <property type="nucleotide sequence ID" value="NZ_JSAB01000031.1"/>
</dbReference>
<dbReference type="Proteomes" id="UP000283254">
    <property type="component" value="Unassembled WGS sequence"/>
</dbReference>